<gene>
    <name evidence="1" type="ORF">C8R14_12842</name>
</gene>
<evidence type="ECO:0000313" key="1">
    <source>
        <dbReference type="EMBL" id="PXV77542.1"/>
    </source>
</evidence>
<protein>
    <submittedName>
        <fullName evidence="1">Uncharacterized protein</fullName>
    </submittedName>
</protein>
<reference evidence="1 2" key="1">
    <citation type="submission" date="2018-04" db="EMBL/GenBank/DDBJ databases">
        <title>Active sludge and wastewater microbial communities from Klosterneuburg, Austria.</title>
        <authorList>
            <person name="Wagner M."/>
        </authorList>
    </citation>
    <scope>NUCLEOTIDE SEQUENCE [LARGE SCALE GENOMIC DNA]</scope>
    <source>
        <strain evidence="1 2">Nm 57</strain>
    </source>
</reference>
<sequence>MPVKILVTPGTTADYMQVGRLTEGDDADHLLADKAFDAKQLSFFNLLITTNYSRHEQGITSFICIIIWDQTGF</sequence>
<proteinExistence type="predicted"/>
<dbReference type="EMBL" id="QICQ01000028">
    <property type="protein sequence ID" value="PXV77542.1"/>
    <property type="molecule type" value="Genomic_DNA"/>
</dbReference>
<organism evidence="1 2">
    <name type="scientific">Nitrosomonas eutropha</name>
    <dbReference type="NCBI Taxonomy" id="916"/>
    <lineage>
        <taxon>Bacteria</taxon>
        <taxon>Pseudomonadati</taxon>
        <taxon>Pseudomonadota</taxon>
        <taxon>Betaproteobacteria</taxon>
        <taxon>Nitrosomonadales</taxon>
        <taxon>Nitrosomonadaceae</taxon>
        <taxon>Nitrosomonas</taxon>
    </lineage>
</organism>
<evidence type="ECO:0000313" key="2">
    <source>
        <dbReference type="Proteomes" id="UP000247780"/>
    </source>
</evidence>
<keyword evidence="2" id="KW-1185">Reference proteome</keyword>
<accession>A0ABX5M4T4</accession>
<name>A0ABX5M4T4_9PROT</name>
<comment type="caution">
    <text evidence="1">The sequence shown here is derived from an EMBL/GenBank/DDBJ whole genome shotgun (WGS) entry which is preliminary data.</text>
</comment>
<dbReference type="Proteomes" id="UP000247780">
    <property type="component" value="Unassembled WGS sequence"/>
</dbReference>